<feature type="transmembrane region" description="Helical" evidence="1">
    <location>
        <begin position="71"/>
        <end position="90"/>
    </location>
</feature>
<evidence type="ECO:0000313" key="6">
    <source>
        <dbReference type="EMBL" id="MVW59987.1"/>
    </source>
</evidence>
<feature type="transmembrane region" description="Helical" evidence="1">
    <location>
        <begin position="41"/>
        <end position="59"/>
    </location>
</feature>
<dbReference type="Pfam" id="PF00563">
    <property type="entry name" value="EAL"/>
    <property type="match status" value="1"/>
</dbReference>
<dbReference type="InterPro" id="IPR001633">
    <property type="entry name" value="EAL_dom"/>
</dbReference>
<evidence type="ECO:0000313" key="7">
    <source>
        <dbReference type="Proteomes" id="UP000443353"/>
    </source>
</evidence>
<protein>
    <submittedName>
        <fullName evidence="6">EAL domain-containing protein</fullName>
    </submittedName>
</protein>
<feature type="transmembrane region" description="Helical" evidence="1">
    <location>
        <begin position="102"/>
        <end position="131"/>
    </location>
</feature>
<dbReference type="InterPro" id="IPR029787">
    <property type="entry name" value="Nucleotide_cyclase"/>
</dbReference>
<feature type="domain" description="GGDEF" evidence="5">
    <location>
        <begin position="361"/>
        <end position="499"/>
    </location>
</feature>
<evidence type="ECO:0000259" key="2">
    <source>
        <dbReference type="PROSITE" id="PS50112"/>
    </source>
</evidence>
<feature type="transmembrane region" description="Helical" evidence="1">
    <location>
        <begin position="14"/>
        <end position="35"/>
    </location>
</feature>
<name>A0A7X3K712_9BURK</name>
<dbReference type="PROSITE" id="PS50887">
    <property type="entry name" value="GGDEF"/>
    <property type="match status" value="1"/>
</dbReference>
<evidence type="ECO:0000259" key="4">
    <source>
        <dbReference type="PROSITE" id="PS50883"/>
    </source>
</evidence>
<proteinExistence type="predicted"/>
<gene>
    <name evidence="6" type="ORF">GPY61_08580</name>
</gene>
<reference evidence="6 7" key="1">
    <citation type="submission" date="2019-12" db="EMBL/GenBank/DDBJ databases">
        <authorList>
            <person name="Li C."/>
            <person name="Zhao J."/>
        </authorList>
    </citation>
    <scope>NUCLEOTIDE SEQUENCE [LARGE SCALE GENOMIC DNA]</scope>
    <source>
        <strain evidence="6 7">NEAU-DD11</strain>
    </source>
</reference>
<comment type="caution">
    <text evidence="6">The sequence shown here is derived from an EMBL/GenBank/DDBJ whole genome shotgun (WGS) entry which is preliminary data.</text>
</comment>
<feature type="domain" description="PAC" evidence="3">
    <location>
        <begin position="275"/>
        <end position="329"/>
    </location>
</feature>
<evidence type="ECO:0000259" key="3">
    <source>
        <dbReference type="PROSITE" id="PS50113"/>
    </source>
</evidence>
<dbReference type="InterPro" id="IPR001610">
    <property type="entry name" value="PAC"/>
</dbReference>
<dbReference type="CDD" id="cd01949">
    <property type="entry name" value="GGDEF"/>
    <property type="match status" value="1"/>
</dbReference>
<dbReference type="Gene3D" id="3.20.20.450">
    <property type="entry name" value="EAL domain"/>
    <property type="match status" value="1"/>
</dbReference>
<dbReference type="NCBIfam" id="TIGR00229">
    <property type="entry name" value="sensory_box"/>
    <property type="match status" value="1"/>
</dbReference>
<dbReference type="SMART" id="SM00086">
    <property type="entry name" value="PAC"/>
    <property type="match status" value="1"/>
</dbReference>
<dbReference type="SUPFAM" id="SSF141868">
    <property type="entry name" value="EAL domain-like"/>
    <property type="match status" value="1"/>
</dbReference>
<sequence>MLGFDDIAQWRARIFSRLLSIVLVLGTIAAIPSAFVVLRQGVWTVAAMDGAALGWLFVLWRLKRLPYTFRVLNFLAIIYMVAICLMLKVGPVSQNYLMAPPVMAAILLGTAPALAALAASAVILVIGIGHFQASVVDMGHDPLVVSLLVALNFTCVGALLTLTCSTLLKGLSRSLDEVRGFAKSLESGKDALQAVNAELRLTSAALARLNDMVLIARAVDTPDRDQPIIFSNEAFQRRTGYSDADIVGRSMRVLHGPGTDPAVVERIVESMRTGQPATAELVNYTKSGDPYWVEMELMPFTDDAGRISHWVVVGRDITERRHSADAIHRLAYYDVLTGLPNRRLMTERLDAMVATANAGRGLGAVLYIDLDNFKHVNDARGHATGDALLKHTAKSLGQVVRKGDTVARLGGDEFVVLLDGLGTDPAGATAAALSVSDKIRVALADDVVIDDQNYHSTASIGVALPTRPGQSVADLLRDADLAMYHAKAAGRNGVAVFETPMLAAAERQLTLGRDLSAALDKGELSMHLQLQVDHAGQPVGAEMLMRWRRADGKFVPPDVFIPVAETTGMIVPLGLWVLRQACEARLALEAAGHPLQLSINVSPRQFRQPEFVAQVRAAFEDSGVTPHAFVFEVTEGLLVEDFDVITAKMRELAALGIRFSIDDFGTGYSSLGYLKKMPLYELKIDKSFMRDTPHDANGTAIVQTILAMADHLGLRVVAEGIETEAQARFLGENGRPCMQGYLYCRPLPLPDLVARLECGFA</sequence>
<dbReference type="RefSeq" id="WP_056125512.1">
    <property type="nucleotide sequence ID" value="NZ_WSES01000002.1"/>
</dbReference>
<feature type="domain" description="PAS" evidence="2">
    <location>
        <begin position="223"/>
        <end position="274"/>
    </location>
</feature>
<evidence type="ECO:0000256" key="1">
    <source>
        <dbReference type="SAM" id="Phobius"/>
    </source>
</evidence>
<dbReference type="SMART" id="SM00267">
    <property type="entry name" value="GGDEF"/>
    <property type="match status" value="1"/>
</dbReference>
<dbReference type="Gene3D" id="3.30.70.270">
    <property type="match status" value="1"/>
</dbReference>
<dbReference type="PANTHER" id="PTHR44757">
    <property type="entry name" value="DIGUANYLATE CYCLASE DGCP"/>
    <property type="match status" value="1"/>
</dbReference>
<dbReference type="InterPro" id="IPR000014">
    <property type="entry name" value="PAS"/>
</dbReference>
<dbReference type="Pfam" id="PF00990">
    <property type="entry name" value="GGDEF"/>
    <property type="match status" value="1"/>
</dbReference>
<dbReference type="InterPro" id="IPR052155">
    <property type="entry name" value="Biofilm_reg_signaling"/>
</dbReference>
<dbReference type="InterPro" id="IPR048437">
    <property type="entry name" value="MASE11"/>
</dbReference>
<feature type="domain" description="EAL" evidence="4">
    <location>
        <begin position="508"/>
        <end position="760"/>
    </location>
</feature>
<dbReference type="InterPro" id="IPR000160">
    <property type="entry name" value="GGDEF_dom"/>
</dbReference>
<dbReference type="Pfam" id="PF20969">
    <property type="entry name" value="MASE11"/>
    <property type="match status" value="1"/>
</dbReference>
<dbReference type="PROSITE" id="PS50113">
    <property type="entry name" value="PAC"/>
    <property type="match status" value="1"/>
</dbReference>
<dbReference type="SUPFAM" id="SSF55785">
    <property type="entry name" value="PYP-like sensor domain (PAS domain)"/>
    <property type="match status" value="1"/>
</dbReference>
<feature type="transmembrane region" description="Helical" evidence="1">
    <location>
        <begin position="143"/>
        <end position="168"/>
    </location>
</feature>
<dbReference type="SMART" id="SM00052">
    <property type="entry name" value="EAL"/>
    <property type="match status" value="1"/>
</dbReference>
<dbReference type="PANTHER" id="PTHR44757:SF2">
    <property type="entry name" value="BIOFILM ARCHITECTURE MAINTENANCE PROTEIN MBAA"/>
    <property type="match status" value="1"/>
</dbReference>
<keyword evidence="7" id="KW-1185">Reference proteome</keyword>
<dbReference type="InterPro" id="IPR043128">
    <property type="entry name" value="Rev_trsase/Diguanyl_cyclase"/>
</dbReference>
<keyword evidence="1" id="KW-0472">Membrane</keyword>
<organism evidence="6 7">
    <name type="scientific">Massilia cellulosiltytica</name>
    <dbReference type="NCBI Taxonomy" id="2683234"/>
    <lineage>
        <taxon>Bacteria</taxon>
        <taxon>Pseudomonadati</taxon>
        <taxon>Pseudomonadota</taxon>
        <taxon>Betaproteobacteria</taxon>
        <taxon>Burkholderiales</taxon>
        <taxon>Oxalobacteraceae</taxon>
        <taxon>Telluria group</taxon>
        <taxon>Massilia</taxon>
    </lineage>
</organism>
<keyword evidence="1" id="KW-1133">Transmembrane helix</keyword>
<dbReference type="AlphaFoldDB" id="A0A7X3K712"/>
<dbReference type="Proteomes" id="UP000443353">
    <property type="component" value="Unassembled WGS sequence"/>
</dbReference>
<dbReference type="InterPro" id="IPR035965">
    <property type="entry name" value="PAS-like_dom_sf"/>
</dbReference>
<accession>A0A7X3K712</accession>
<dbReference type="InterPro" id="IPR000700">
    <property type="entry name" value="PAS-assoc_C"/>
</dbReference>
<dbReference type="SUPFAM" id="SSF55073">
    <property type="entry name" value="Nucleotide cyclase"/>
    <property type="match status" value="1"/>
</dbReference>
<keyword evidence="1" id="KW-0812">Transmembrane</keyword>
<dbReference type="Pfam" id="PF13426">
    <property type="entry name" value="PAS_9"/>
    <property type="match status" value="1"/>
</dbReference>
<dbReference type="PROSITE" id="PS50112">
    <property type="entry name" value="PAS"/>
    <property type="match status" value="1"/>
</dbReference>
<dbReference type="PROSITE" id="PS50883">
    <property type="entry name" value="EAL"/>
    <property type="match status" value="1"/>
</dbReference>
<dbReference type="CDD" id="cd01948">
    <property type="entry name" value="EAL"/>
    <property type="match status" value="1"/>
</dbReference>
<dbReference type="InterPro" id="IPR035919">
    <property type="entry name" value="EAL_sf"/>
</dbReference>
<dbReference type="Gene3D" id="3.30.450.20">
    <property type="entry name" value="PAS domain"/>
    <property type="match status" value="1"/>
</dbReference>
<evidence type="ECO:0000259" key="5">
    <source>
        <dbReference type="PROSITE" id="PS50887"/>
    </source>
</evidence>
<dbReference type="NCBIfam" id="TIGR00254">
    <property type="entry name" value="GGDEF"/>
    <property type="match status" value="1"/>
</dbReference>
<dbReference type="CDD" id="cd00130">
    <property type="entry name" value="PAS"/>
    <property type="match status" value="1"/>
</dbReference>
<dbReference type="EMBL" id="WSES01000002">
    <property type="protein sequence ID" value="MVW59987.1"/>
    <property type="molecule type" value="Genomic_DNA"/>
</dbReference>